<keyword evidence="1" id="KW-0812">Transmembrane</keyword>
<gene>
    <name evidence="2" type="ORF">CVM73_30375</name>
</gene>
<evidence type="ECO:0000256" key="1">
    <source>
        <dbReference type="SAM" id="Phobius"/>
    </source>
</evidence>
<protein>
    <submittedName>
        <fullName evidence="2">Uncharacterized protein</fullName>
    </submittedName>
</protein>
<dbReference type="OrthoDB" id="8243029at2"/>
<dbReference type="Proteomes" id="UP000231194">
    <property type="component" value="Unassembled WGS sequence"/>
</dbReference>
<dbReference type="AlphaFoldDB" id="A0A2M8R133"/>
<evidence type="ECO:0000313" key="3">
    <source>
        <dbReference type="Proteomes" id="UP000231194"/>
    </source>
</evidence>
<keyword evidence="1" id="KW-1133">Transmembrane helix</keyword>
<keyword evidence="3" id="KW-1185">Reference proteome</keyword>
<name>A0A2M8R133_9BRAD</name>
<sequence>MCEAWKVFCLFAVVLAAALGLDHLLVPDIVPVAFAEEPQPIWAVMTAFLLRAVELIAASVAMIAFAVIAGVHLRHELRRLSRSTSSRAD</sequence>
<reference evidence="2 3" key="1">
    <citation type="submission" date="2017-11" db="EMBL/GenBank/DDBJ databases">
        <title>Bradyrhizobium forestalis sp. nov., an efficient nitrogen-fixing bacterium isolated from nodules of forest legume species in the Amazon.</title>
        <authorList>
            <person name="Costa E.M."/>
            <person name="Guimaraes A."/>
            <person name="Carvalho T.S."/>
            <person name="Rodrigues T.L."/>
            <person name="Ribeiro P.R.A."/>
            <person name="Lebbe L."/>
            <person name="Willems A."/>
            <person name="Moreira F.M.S."/>
        </authorList>
    </citation>
    <scope>NUCLEOTIDE SEQUENCE [LARGE SCALE GENOMIC DNA]</scope>
    <source>
        <strain evidence="2 3">INPA54B</strain>
    </source>
</reference>
<keyword evidence="1" id="KW-0472">Membrane</keyword>
<dbReference type="EMBL" id="PGVG01000035">
    <property type="protein sequence ID" value="PJG51528.1"/>
    <property type="molecule type" value="Genomic_DNA"/>
</dbReference>
<dbReference type="RefSeq" id="WP_100235443.1">
    <property type="nucleotide sequence ID" value="NZ_PGVG01000035.1"/>
</dbReference>
<comment type="caution">
    <text evidence="2">The sequence shown here is derived from an EMBL/GenBank/DDBJ whole genome shotgun (WGS) entry which is preliminary data.</text>
</comment>
<accession>A0A2M8R133</accession>
<evidence type="ECO:0000313" key="2">
    <source>
        <dbReference type="EMBL" id="PJG51528.1"/>
    </source>
</evidence>
<feature type="transmembrane region" description="Helical" evidence="1">
    <location>
        <begin position="51"/>
        <end position="73"/>
    </location>
</feature>
<proteinExistence type="predicted"/>
<organism evidence="2 3">
    <name type="scientific">Bradyrhizobium forestalis</name>
    <dbReference type="NCBI Taxonomy" id="1419263"/>
    <lineage>
        <taxon>Bacteria</taxon>
        <taxon>Pseudomonadati</taxon>
        <taxon>Pseudomonadota</taxon>
        <taxon>Alphaproteobacteria</taxon>
        <taxon>Hyphomicrobiales</taxon>
        <taxon>Nitrobacteraceae</taxon>
        <taxon>Bradyrhizobium</taxon>
    </lineage>
</organism>